<accession>A0A191ZDX5</accession>
<dbReference type="EMBL" id="CP016027">
    <property type="protein sequence ID" value="ANJ66067.1"/>
    <property type="molecule type" value="Genomic_DNA"/>
</dbReference>
<protein>
    <submittedName>
        <fullName evidence="1">Uncharacterized protein</fullName>
    </submittedName>
</protein>
<dbReference type="STRING" id="1860122.A9404_00540"/>
<keyword evidence="2" id="KW-1185">Reference proteome</keyword>
<organism evidence="1 2">
    <name type="scientific">Halothiobacillus diazotrophicus</name>
    <dbReference type="NCBI Taxonomy" id="1860122"/>
    <lineage>
        <taxon>Bacteria</taxon>
        <taxon>Pseudomonadati</taxon>
        <taxon>Pseudomonadota</taxon>
        <taxon>Gammaproteobacteria</taxon>
        <taxon>Chromatiales</taxon>
        <taxon>Halothiobacillaceae</taxon>
        <taxon>Halothiobacillus</taxon>
    </lineage>
</organism>
<dbReference type="KEGG" id="haz:A9404_00540"/>
<dbReference type="AlphaFoldDB" id="A0A191ZDX5"/>
<reference evidence="1 2" key="1">
    <citation type="submission" date="2016-06" db="EMBL/GenBank/DDBJ databases">
        <title>Insight into the functional genes involving in sulfur oxidation in Pearl River water.</title>
        <authorList>
            <person name="Luo J."/>
            <person name="Tan X."/>
            <person name="Lin W."/>
        </authorList>
    </citation>
    <scope>NUCLEOTIDE SEQUENCE [LARGE SCALE GENOMIC DNA]</scope>
    <source>
        <strain evidence="1 2">LS2</strain>
    </source>
</reference>
<proteinExistence type="predicted"/>
<sequence length="174" mass="18368">MANKVIQTTPNLGLNIKLQKVAAAPVELVPALVLDINGNVLASLGPGDEYTCQGAPSDLTGIKLMNFPDKWGQYPTPTFVNNSSFGSSYTVYLLPIGTFLSTDISWSSVWQGVDVSQWCSVAMNVQTPGLLVLDVYLCCNNGGNPDATATLTLTATTSDGATASIDIDFLVQGF</sequence>
<name>A0A191ZDX5_9GAMM</name>
<evidence type="ECO:0000313" key="2">
    <source>
        <dbReference type="Proteomes" id="UP000078596"/>
    </source>
</evidence>
<dbReference type="Proteomes" id="UP000078596">
    <property type="component" value="Chromosome"/>
</dbReference>
<gene>
    <name evidence="1" type="ORF">A9404_00540</name>
</gene>
<evidence type="ECO:0000313" key="1">
    <source>
        <dbReference type="EMBL" id="ANJ66067.1"/>
    </source>
</evidence>
<dbReference type="RefSeq" id="WP_066097696.1">
    <property type="nucleotide sequence ID" value="NZ_CP016027.1"/>
</dbReference>